<proteinExistence type="predicted"/>
<keyword evidence="2" id="KW-0012">Acyltransferase</keyword>
<protein>
    <submittedName>
        <fullName evidence="2">GNAT family N-acetyltransferase</fullName>
        <ecNumber evidence="2">2.3.1.-</ecNumber>
    </submittedName>
</protein>
<sequence>MIRRLTAQDHDVCFELLKTKSAENLFIIGDIEAYGYEQDFQKLWGEFDEHGELIAVLLKYEQNYIPFALGAFDAEGFANIMCDDPNFNMMSGLQEITGKIEPYVTKQLKRKRPTYYAKCTKLQGGQGVDLSHVQQATPDDAEQLVEMLKAVPEFSESSITVERKRRGLADGTSRTFFIREDGKMVSSASTAAENSVSAMIVGVATRENYKKKGYATACMLKLCGQMLEEGKELCLFYDNPAAGAIYKRIGFEDIGIWMMYTYE</sequence>
<dbReference type="InterPro" id="IPR000182">
    <property type="entry name" value="GNAT_dom"/>
</dbReference>
<dbReference type="PROSITE" id="PS51186">
    <property type="entry name" value="GNAT"/>
    <property type="match status" value="1"/>
</dbReference>
<dbReference type="RefSeq" id="WP_124565192.1">
    <property type="nucleotide sequence ID" value="NZ_JARRRY010000013.1"/>
</dbReference>
<gene>
    <name evidence="2" type="ORF">P6P90_12755</name>
</gene>
<feature type="domain" description="N-acetyltransferase" evidence="1">
    <location>
        <begin position="131"/>
        <end position="263"/>
    </location>
</feature>
<keyword evidence="2" id="KW-0808">Transferase</keyword>
<keyword evidence="3" id="KW-1185">Reference proteome</keyword>
<evidence type="ECO:0000313" key="3">
    <source>
        <dbReference type="Proteomes" id="UP001218246"/>
    </source>
</evidence>
<evidence type="ECO:0000259" key="1">
    <source>
        <dbReference type="PROSITE" id="PS51186"/>
    </source>
</evidence>
<dbReference type="InterPro" id="IPR027365">
    <property type="entry name" value="GNAT_acetyltra_YdfB-like"/>
</dbReference>
<accession>A0ABT6H649</accession>
<dbReference type="InterPro" id="IPR016181">
    <property type="entry name" value="Acyl_CoA_acyltransferase"/>
</dbReference>
<reference evidence="2 3" key="1">
    <citation type="submission" date="2023-04" db="EMBL/GenBank/DDBJ databases">
        <title>Ectobacillus antri isolated from activated sludge.</title>
        <authorList>
            <person name="Yan P."/>
            <person name="Liu X."/>
        </authorList>
    </citation>
    <scope>NUCLEOTIDE SEQUENCE [LARGE SCALE GENOMIC DNA]</scope>
    <source>
        <strain evidence="2 3">C18H</strain>
    </source>
</reference>
<dbReference type="EC" id="2.3.1.-" evidence="2"/>
<dbReference type="EMBL" id="JARULN010000013">
    <property type="protein sequence ID" value="MDG5754831.1"/>
    <property type="molecule type" value="Genomic_DNA"/>
</dbReference>
<dbReference type="Gene3D" id="3.40.630.30">
    <property type="match status" value="1"/>
</dbReference>
<name>A0ABT6H649_9BACI</name>
<organism evidence="2 3">
    <name type="scientific">Ectobacillus antri</name>
    <dbReference type="NCBI Taxonomy" id="2486280"/>
    <lineage>
        <taxon>Bacteria</taxon>
        <taxon>Bacillati</taxon>
        <taxon>Bacillota</taxon>
        <taxon>Bacilli</taxon>
        <taxon>Bacillales</taxon>
        <taxon>Bacillaceae</taxon>
        <taxon>Ectobacillus</taxon>
    </lineage>
</organism>
<dbReference type="Pfam" id="PF12746">
    <property type="entry name" value="GNAT_acetyltran"/>
    <property type="match status" value="1"/>
</dbReference>
<dbReference type="Proteomes" id="UP001218246">
    <property type="component" value="Unassembled WGS sequence"/>
</dbReference>
<dbReference type="SUPFAM" id="SSF55729">
    <property type="entry name" value="Acyl-CoA N-acyltransferases (Nat)"/>
    <property type="match status" value="1"/>
</dbReference>
<dbReference type="GO" id="GO:0016746">
    <property type="term" value="F:acyltransferase activity"/>
    <property type="evidence" value="ECO:0007669"/>
    <property type="project" value="UniProtKB-KW"/>
</dbReference>
<comment type="caution">
    <text evidence="2">The sequence shown here is derived from an EMBL/GenBank/DDBJ whole genome shotgun (WGS) entry which is preliminary data.</text>
</comment>
<evidence type="ECO:0000313" key="2">
    <source>
        <dbReference type="EMBL" id="MDG5754831.1"/>
    </source>
</evidence>